<evidence type="ECO:0000313" key="2">
    <source>
        <dbReference type="Proteomes" id="UP000821837"/>
    </source>
</evidence>
<accession>A0A9D4PMP6</accession>
<dbReference type="AlphaFoldDB" id="A0A9D4PMP6"/>
<gene>
    <name evidence="1" type="ORF">HPB52_010049</name>
</gene>
<dbReference type="EMBL" id="JABSTV010001252">
    <property type="protein sequence ID" value="KAH7947314.1"/>
    <property type="molecule type" value="Genomic_DNA"/>
</dbReference>
<reference evidence="1" key="2">
    <citation type="submission" date="2021-09" db="EMBL/GenBank/DDBJ databases">
        <authorList>
            <person name="Jia N."/>
            <person name="Wang J."/>
            <person name="Shi W."/>
            <person name="Du L."/>
            <person name="Sun Y."/>
            <person name="Zhan W."/>
            <person name="Jiang J."/>
            <person name="Wang Q."/>
            <person name="Zhang B."/>
            <person name="Ji P."/>
            <person name="Sakyi L.B."/>
            <person name="Cui X."/>
            <person name="Yuan T."/>
            <person name="Jiang B."/>
            <person name="Yang W."/>
            <person name="Lam T.T.-Y."/>
            <person name="Chang Q."/>
            <person name="Ding S."/>
            <person name="Wang X."/>
            <person name="Zhu J."/>
            <person name="Ruan X."/>
            <person name="Zhao L."/>
            <person name="Wei J."/>
            <person name="Que T."/>
            <person name="Du C."/>
            <person name="Cheng J."/>
            <person name="Dai P."/>
            <person name="Han X."/>
            <person name="Huang E."/>
            <person name="Gao Y."/>
            <person name="Liu J."/>
            <person name="Shao H."/>
            <person name="Ye R."/>
            <person name="Li L."/>
            <person name="Wei W."/>
            <person name="Wang X."/>
            <person name="Wang C."/>
            <person name="Huo Q."/>
            <person name="Li W."/>
            <person name="Guo W."/>
            <person name="Chen H."/>
            <person name="Chen S."/>
            <person name="Zhou L."/>
            <person name="Zhou L."/>
            <person name="Ni X."/>
            <person name="Tian J."/>
            <person name="Zhou Y."/>
            <person name="Sheng Y."/>
            <person name="Liu T."/>
            <person name="Pan Y."/>
            <person name="Xia L."/>
            <person name="Li J."/>
            <person name="Zhao F."/>
            <person name="Cao W."/>
        </authorList>
    </citation>
    <scope>NUCLEOTIDE SEQUENCE</scope>
    <source>
        <strain evidence="1">Rsan-2018</strain>
        <tissue evidence="1">Larvae</tissue>
    </source>
</reference>
<sequence length="62" mass="6842">MAAFLGPFRRHNPQELRAAAPEKYLLTYLTGSSKPAIEGIRLAEQTYDLVIKMLALDAGIPL</sequence>
<reference evidence="1" key="1">
    <citation type="journal article" date="2020" name="Cell">
        <title>Large-Scale Comparative Analyses of Tick Genomes Elucidate Their Genetic Diversity and Vector Capacities.</title>
        <authorList>
            <consortium name="Tick Genome and Microbiome Consortium (TIGMIC)"/>
            <person name="Jia N."/>
            <person name="Wang J."/>
            <person name="Shi W."/>
            <person name="Du L."/>
            <person name="Sun Y."/>
            <person name="Zhan W."/>
            <person name="Jiang J.F."/>
            <person name="Wang Q."/>
            <person name="Zhang B."/>
            <person name="Ji P."/>
            <person name="Bell-Sakyi L."/>
            <person name="Cui X.M."/>
            <person name="Yuan T.T."/>
            <person name="Jiang B.G."/>
            <person name="Yang W.F."/>
            <person name="Lam T.T."/>
            <person name="Chang Q.C."/>
            <person name="Ding S.J."/>
            <person name="Wang X.J."/>
            <person name="Zhu J.G."/>
            <person name="Ruan X.D."/>
            <person name="Zhao L."/>
            <person name="Wei J.T."/>
            <person name="Ye R.Z."/>
            <person name="Que T.C."/>
            <person name="Du C.H."/>
            <person name="Zhou Y.H."/>
            <person name="Cheng J.X."/>
            <person name="Dai P.F."/>
            <person name="Guo W.B."/>
            <person name="Han X.H."/>
            <person name="Huang E.J."/>
            <person name="Li L.F."/>
            <person name="Wei W."/>
            <person name="Gao Y.C."/>
            <person name="Liu J.Z."/>
            <person name="Shao H.Z."/>
            <person name="Wang X."/>
            <person name="Wang C.C."/>
            <person name="Yang T.C."/>
            <person name="Huo Q.B."/>
            <person name="Li W."/>
            <person name="Chen H.Y."/>
            <person name="Chen S.E."/>
            <person name="Zhou L.G."/>
            <person name="Ni X.B."/>
            <person name="Tian J.H."/>
            <person name="Sheng Y."/>
            <person name="Liu T."/>
            <person name="Pan Y.S."/>
            <person name="Xia L.Y."/>
            <person name="Li J."/>
            <person name="Zhao F."/>
            <person name="Cao W.C."/>
        </authorList>
    </citation>
    <scope>NUCLEOTIDE SEQUENCE</scope>
    <source>
        <strain evidence="1">Rsan-2018</strain>
    </source>
</reference>
<comment type="caution">
    <text evidence="1">The sequence shown here is derived from an EMBL/GenBank/DDBJ whole genome shotgun (WGS) entry which is preliminary data.</text>
</comment>
<organism evidence="1 2">
    <name type="scientific">Rhipicephalus sanguineus</name>
    <name type="common">Brown dog tick</name>
    <name type="synonym">Ixodes sanguineus</name>
    <dbReference type="NCBI Taxonomy" id="34632"/>
    <lineage>
        <taxon>Eukaryota</taxon>
        <taxon>Metazoa</taxon>
        <taxon>Ecdysozoa</taxon>
        <taxon>Arthropoda</taxon>
        <taxon>Chelicerata</taxon>
        <taxon>Arachnida</taxon>
        <taxon>Acari</taxon>
        <taxon>Parasitiformes</taxon>
        <taxon>Ixodida</taxon>
        <taxon>Ixodoidea</taxon>
        <taxon>Ixodidae</taxon>
        <taxon>Rhipicephalinae</taxon>
        <taxon>Rhipicephalus</taxon>
        <taxon>Rhipicephalus</taxon>
    </lineage>
</organism>
<dbReference type="Proteomes" id="UP000821837">
    <property type="component" value="Chromosome 6"/>
</dbReference>
<name>A0A9D4PMP6_RHISA</name>
<evidence type="ECO:0000313" key="1">
    <source>
        <dbReference type="EMBL" id="KAH7947314.1"/>
    </source>
</evidence>
<proteinExistence type="predicted"/>
<protein>
    <submittedName>
        <fullName evidence="1">Uncharacterized protein</fullName>
    </submittedName>
</protein>
<keyword evidence="2" id="KW-1185">Reference proteome</keyword>